<protein>
    <submittedName>
        <fullName evidence="3">GTP:adenosylcobinamide-phosphate guanylyltransferase</fullName>
    </submittedName>
</protein>
<dbReference type="InterPro" id="IPR029044">
    <property type="entry name" value="Nucleotide-diphossugar_trans"/>
</dbReference>
<sequence>MSVEPSFQVLVLAGSRPGTDPLAAAAGVATKALVPIAGRPMLDHVVRVLVDHPRVGPVIILAQQAETLADHPQTTWMLNHPDIRFADSGAGISQSLLDLIDGGQRLPLLVTTADNVLIDAAIIDAFLDCAPGSDLAVAMVERATLLAAYPQSRRTWLKFRGGWWSGANLFWLGNDRARAALSLWRGIEQDRKKGWKIVSAFGPLLLVGAALRLLTIQRAIAIAGRRIGLVARVVAMPVPEACIDADKRDDIILIEQILARRGA</sequence>
<evidence type="ECO:0000313" key="3">
    <source>
        <dbReference type="EMBL" id="MBB6124406.1"/>
    </source>
</evidence>
<name>A0A841J4G2_9SPHN</name>
<reference evidence="3 4" key="1">
    <citation type="submission" date="2020-08" db="EMBL/GenBank/DDBJ databases">
        <title>Genomic Encyclopedia of Type Strains, Phase IV (KMG-IV): sequencing the most valuable type-strain genomes for metagenomic binning, comparative biology and taxonomic classification.</title>
        <authorList>
            <person name="Goeker M."/>
        </authorList>
    </citation>
    <scope>NUCLEOTIDE SEQUENCE [LARGE SCALE GENOMIC DNA]</scope>
    <source>
        <strain evidence="3 4">DSM 102255</strain>
    </source>
</reference>
<comment type="caution">
    <text evidence="3">The sequence shown here is derived from an EMBL/GenBank/DDBJ whole genome shotgun (WGS) entry which is preliminary data.</text>
</comment>
<accession>A0A841J4G2</accession>
<evidence type="ECO:0000259" key="2">
    <source>
        <dbReference type="Pfam" id="PF12804"/>
    </source>
</evidence>
<keyword evidence="3" id="KW-0808">Transferase</keyword>
<dbReference type="InterPro" id="IPR025877">
    <property type="entry name" value="MobA-like_NTP_Trfase"/>
</dbReference>
<keyword evidence="3" id="KW-0548">Nucleotidyltransferase</keyword>
<feature type="domain" description="MobA-like NTP transferase" evidence="2">
    <location>
        <begin position="30"/>
        <end position="141"/>
    </location>
</feature>
<keyword evidence="1" id="KW-0460">Magnesium</keyword>
<dbReference type="Proteomes" id="UP000552700">
    <property type="component" value="Unassembled WGS sequence"/>
</dbReference>
<dbReference type="EMBL" id="JACIJP010000003">
    <property type="protein sequence ID" value="MBB6124406.1"/>
    <property type="molecule type" value="Genomic_DNA"/>
</dbReference>
<proteinExistence type="predicted"/>
<organism evidence="3 4">
    <name type="scientific">Sphingobium subterraneum</name>
    <dbReference type="NCBI Taxonomy" id="627688"/>
    <lineage>
        <taxon>Bacteria</taxon>
        <taxon>Pseudomonadati</taxon>
        <taxon>Pseudomonadota</taxon>
        <taxon>Alphaproteobacteria</taxon>
        <taxon>Sphingomonadales</taxon>
        <taxon>Sphingomonadaceae</taxon>
        <taxon>Sphingobium</taxon>
    </lineage>
</organism>
<evidence type="ECO:0000313" key="4">
    <source>
        <dbReference type="Proteomes" id="UP000552700"/>
    </source>
</evidence>
<dbReference type="SUPFAM" id="SSF53448">
    <property type="entry name" value="Nucleotide-diphospho-sugar transferases"/>
    <property type="match status" value="1"/>
</dbReference>
<dbReference type="GO" id="GO:0016779">
    <property type="term" value="F:nucleotidyltransferase activity"/>
    <property type="evidence" value="ECO:0007669"/>
    <property type="project" value="UniProtKB-KW"/>
</dbReference>
<dbReference type="RefSeq" id="WP_184080471.1">
    <property type="nucleotide sequence ID" value="NZ_JACIJP010000003.1"/>
</dbReference>
<dbReference type="Pfam" id="PF12804">
    <property type="entry name" value="NTP_transf_3"/>
    <property type="match status" value="1"/>
</dbReference>
<dbReference type="Gene3D" id="3.90.550.10">
    <property type="entry name" value="Spore Coat Polysaccharide Biosynthesis Protein SpsA, Chain A"/>
    <property type="match status" value="1"/>
</dbReference>
<evidence type="ECO:0000256" key="1">
    <source>
        <dbReference type="ARBA" id="ARBA00022842"/>
    </source>
</evidence>
<gene>
    <name evidence="3" type="ORF">FHS92_002151</name>
</gene>
<keyword evidence="4" id="KW-1185">Reference proteome</keyword>
<dbReference type="AlphaFoldDB" id="A0A841J4G2"/>